<dbReference type="STRING" id="1235802.C823_03126"/>
<evidence type="ECO:0000313" key="2">
    <source>
        <dbReference type="Proteomes" id="UP000012589"/>
    </source>
</evidence>
<dbReference type="EMBL" id="AQFT01000096">
    <property type="protein sequence ID" value="EMZ24441.1"/>
    <property type="molecule type" value="Genomic_DNA"/>
</dbReference>
<dbReference type="PATRIC" id="fig|1235802.3.peg.3308"/>
<name>N2A8A9_9FIRM</name>
<organism evidence="1 2">
    <name type="scientific">Eubacterium plexicaudatum ASF492</name>
    <dbReference type="NCBI Taxonomy" id="1235802"/>
    <lineage>
        <taxon>Bacteria</taxon>
        <taxon>Bacillati</taxon>
        <taxon>Bacillota</taxon>
        <taxon>Clostridia</taxon>
        <taxon>Eubacteriales</taxon>
        <taxon>Eubacteriaceae</taxon>
        <taxon>Eubacterium</taxon>
    </lineage>
</organism>
<keyword evidence="2" id="KW-1185">Reference proteome</keyword>
<dbReference type="HOGENOM" id="CLU_2493231_0_0_9"/>
<dbReference type="OrthoDB" id="596297at2"/>
<reference evidence="1 2" key="1">
    <citation type="journal article" date="2014" name="Genome Announc.">
        <title>Draft genome sequences of the altered schaedler flora, a defined bacterial community from gnotobiotic mice.</title>
        <authorList>
            <person name="Wannemuehler M.J."/>
            <person name="Overstreet A.M."/>
            <person name="Ward D.V."/>
            <person name="Phillips G.J."/>
        </authorList>
    </citation>
    <scope>NUCLEOTIDE SEQUENCE [LARGE SCALE GENOMIC DNA]</scope>
    <source>
        <strain evidence="1 2">ASF492</strain>
    </source>
</reference>
<comment type="caution">
    <text evidence="1">The sequence shown here is derived from an EMBL/GenBank/DDBJ whole genome shotgun (WGS) entry which is preliminary data.</text>
</comment>
<gene>
    <name evidence="1" type="ORF">C823_03126</name>
</gene>
<accession>N2A8A9</accession>
<proteinExistence type="predicted"/>
<protein>
    <submittedName>
        <fullName evidence="1">Uncharacterized protein</fullName>
    </submittedName>
</protein>
<dbReference type="AlphaFoldDB" id="N2A8A9"/>
<evidence type="ECO:0000313" key="1">
    <source>
        <dbReference type="EMBL" id="EMZ24441.1"/>
    </source>
</evidence>
<dbReference type="Proteomes" id="UP000012589">
    <property type="component" value="Unassembled WGS sequence"/>
</dbReference>
<sequence>MPETFPDSLIVPDFDEKITFNNLSGVVNHQLVMGSYQENLLMQYFNENPGIKEILQKKFHAFYEQAKKDIPESKEHYADSRFFLYS</sequence>